<dbReference type="STRING" id="199890.A0A182PCE9"/>
<feature type="transmembrane region" description="Helical" evidence="9">
    <location>
        <begin position="461"/>
        <end position="487"/>
    </location>
</feature>
<protein>
    <recommendedName>
        <fullName evidence="12">Ionotropic glutamate receptor L-glutamate and glycine-binding domain-containing protein</fullName>
    </recommendedName>
</protein>
<accession>A0A182PCE9</accession>
<keyword evidence="7" id="KW-0325">Glycoprotein</keyword>
<evidence type="ECO:0000256" key="6">
    <source>
        <dbReference type="ARBA" id="ARBA00023170"/>
    </source>
</evidence>
<keyword evidence="3 9" id="KW-0812">Transmembrane</keyword>
<keyword evidence="6" id="KW-0675">Receptor</keyword>
<evidence type="ECO:0000256" key="5">
    <source>
        <dbReference type="ARBA" id="ARBA00023136"/>
    </source>
</evidence>
<dbReference type="VEuPathDB" id="VectorBase:AEPI004604"/>
<reference evidence="10" key="2">
    <citation type="submission" date="2020-05" db="UniProtKB">
        <authorList>
            <consortium name="EnsemblMetazoa"/>
        </authorList>
    </citation>
    <scope>IDENTIFICATION</scope>
    <source>
        <strain evidence="10">Epiroticus2</strain>
    </source>
</reference>
<dbReference type="GO" id="GO:0005886">
    <property type="term" value="C:plasma membrane"/>
    <property type="evidence" value="ECO:0007669"/>
    <property type="project" value="UniProtKB-SubCell"/>
</dbReference>
<dbReference type="EnsemblMetazoa" id="AEPI004604-RA">
    <property type="protein sequence ID" value="AEPI004604-PA"/>
    <property type="gene ID" value="AEPI004604"/>
</dbReference>
<keyword evidence="5 9" id="KW-0472">Membrane</keyword>
<sequence length="518" mass="60135">MRKETGETKCELIVVIVKGRVYQQILQLHRVSQWSSKAVHIFVWQDAKPLENESQLAGSLLSFGIIRVLLVHVNTRMLSTSIRFPILFERRTIAVESAAALQLLAQFNQLANVHGYQHNTLYYVLIPYLYRYEGVFGGPDYKFLQTVLERQNATHKWFFHHSDDARFNTSDLNLVDGKQLEARRATFSVNRLLQTDASRMEKLYLNTFDGMCVLVPRKLLETFILKLWQPFSQYLWYTVIAIVLAGILGNLAMPRLFAVNYILAILFGSKSVDYRLKAFDRTILSTLDLLLFLLKEAYTAKIITYMIQTRYEAELETLAQLALSGPPLLLSPGDYERLNETLRTISGLQIKLRQDFSALNTNWRDYFRREFAHVIPCSYGRALVSSHAMHEADAPKFYLLREKLLIQPEAFSFPLNSPFIGRMRFFVACLWESGIYGSWLSDDYYAKDRTPTLDEVLKFENLASLFYVLLVGFAVALVAFGIELIVASVRKRMEKKREEKRRKSWRKPNAARKRRMRK</sequence>
<keyword evidence="11" id="KW-1185">Reference proteome</keyword>
<keyword evidence="2" id="KW-1003">Cell membrane</keyword>
<dbReference type="PANTHER" id="PTHR42643">
    <property type="entry name" value="IONOTROPIC RECEPTOR 20A-RELATED"/>
    <property type="match status" value="1"/>
</dbReference>
<evidence type="ECO:0000256" key="9">
    <source>
        <dbReference type="SAM" id="Phobius"/>
    </source>
</evidence>
<evidence type="ECO:0000313" key="11">
    <source>
        <dbReference type="Proteomes" id="UP000075885"/>
    </source>
</evidence>
<dbReference type="Proteomes" id="UP000075885">
    <property type="component" value="Unassembled WGS sequence"/>
</dbReference>
<evidence type="ECO:0000256" key="3">
    <source>
        <dbReference type="ARBA" id="ARBA00022692"/>
    </source>
</evidence>
<feature type="transmembrane region" description="Helical" evidence="9">
    <location>
        <begin position="234"/>
        <end position="252"/>
    </location>
</feature>
<dbReference type="AlphaFoldDB" id="A0A182PCE9"/>
<evidence type="ECO:0000256" key="1">
    <source>
        <dbReference type="ARBA" id="ARBA00004651"/>
    </source>
</evidence>
<reference evidence="11" key="1">
    <citation type="submission" date="2013-03" db="EMBL/GenBank/DDBJ databases">
        <title>The Genome Sequence of Anopheles epiroticus epiroticus2.</title>
        <authorList>
            <consortium name="The Broad Institute Genomics Platform"/>
            <person name="Neafsey D.E."/>
            <person name="Howell P."/>
            <person name="Walker B."/>
            <person name="Young S.K."/>
            <person name="Zeng Q."/>
            <person name="Gargeya S."/>
            <person name="Fitzgerald M."/>
            <person name="Haas B."/>
            <person name="Abouelleil A."/>
            <person name="Allen A.W."/>
            <person name="Alvarado L."/>
            <person name="Arachchi H.M."/>
            <person name="Berlin A.M."/>
            <person name="Chapman S.B."/>
            <person name="Gainer-Dewar J."/>
            <person name="Goldberg J."/>
            <person name="Griggs A."/>
            <person name="Gujja S."/>
            <person name="Hansen M."/>
            <person name="Howarth C."/>
            <person name="Imamovic A."/>
            <person name="Ireland A."/>
            <person name="Larimer J."/>
            <person name="McCowan C."/>
            <person name="Murphy C."/>
            <person name="Pearson M."/>
            <person name="Poon T.W."/>
            <person name="Priest M."/>
            <person name="Roberts A."/>
            <person name="Saif S."/>
            <person name="Shea T."/>
            <person name="Sisk P."/>
            <person name="Sykes S."/>
            <person name="Wortman J."/>
            <person name="Nusbaum C."/>
            <person name="Birren B."/>
        </authorList>
    </citation>
    <scope>NUCLEOTIDE SEQUENCE [LARGE SCALE GENOMIC DNA]</scope>
    <source>
        <strain evidence="11">Epiroticus2</strain>
    </source>
</reference>
<comment type="subcellular location">
    <subcellularLocation>
        <location evidence="1">Cell membrane</location>
        <topology evidence="1">Multi-pass membrane protein</topology>
    </subcellularLocation>
</comment>
<evidence type="ECO:0000256" key="2">
    <source>
        <dbReference type="ARBA" id="ARBA00022475"/>
    </source>
</evidence>
<dbReference type="PANTHER" id="PTHR42643:SF41">
    <property type="entry name" value="IONOTROPIC RECEPTOR 20A-RELATED"/>
    <property type="match status" value="1"/>
</dbReference>
<evidence type="ECO:0008006" key="12">
    <source>
        <dbReference type="Google" id="ProtNLM"/>
    </source>
</evidence>
<dbReference type="InterPro" id="IPR052192">
    <property type="entry name" value="Insect_Ionotropic_Sensory_Rcpt"/>
</dbReference>
<evidence type="ECO:0000256" key="7">
    <source>
        <dbReference type="ARBA" id="ARBA00023180"/>
    </source>
</evidence>
<evidence type="ECO:0000256" key="4">
    <source>
        <dbReference type="ARBA" id="ARBA00022989"/>
    </source>
</evidence>
<evidence type="ECO:0000313" key="10">
    <source>
        <dbReference type="EnsemblMetazoa" id="AEPI004604-PA"/>
    </source>
</evidence>
<organism evidence="10 11">
    <name type="scientific">Anopheles epiroticus</name>
    <dbReference type="NCBI Taxonomy" id="199890"/>
    <lineage>
        <taxon>Eukaryota</taxon>
        <taxon>Metazoa</taxon>
        <taxon>Ecdysozoa</taxon>
        <taxon>Arthropoda</taxon>
        <taxon>Hexapoda</taxon>
        <taxon>Insecta</taxon>
        <taxon>Pterygota</taxon>
        <taxon>Neoptera</taxon>
        <taxon>Endopterygota</taxon>
        <taxon>Diptera</taxon>
        <taxon>Nematocera</taxon>
        <taxon>Culicoidea</taxon>
        <taxon>Culicidae</taxon>
        <taxon>Anophelinae</taxon>
        <taxon>Anopheles</taxon>
    </lineage>
</organism>
<proteinExistence type="predicted"/>
<evidence type="ECO:0000256" key="8">
    <source>
        <dbReference type="SAM" id="MobiDB-lite"/>
    </source>
</evidence>
<keyword evidence="4 9" id="KW-1133">Transmembrane helix</keyword>
<name>A0A182PCE9_9DIPT</name>
<feature type="region of interest" description="Disordered" evidence="8">
    <location>
        <begin position="495"/>
        <end position="518"/>
    </location>
</feature>